<dbReference type="Proteomes" id="UP001374584">
    <property type="component" value="Unassembled WGS sequence"/>
</dbReference>
<dbReference type="EMBL" id="JAYMYR010000003">
    <property type="protein sequence ID" value="KAK7374770.1"/>
    <property type="molecule type" value="Genomic_DNA"/>
</dbReference>
<protein>
    <recommendedName>
        <fullName evidence="2">Glycolipid transfer protein domain-containing protein</fullName>
    </recommendedName>
</protein>
<dbReference type="InterPro" id="IPR014830">
    <property type="entry name" value="Glycolipid_transfer_prot_dom"/>
</dbReference>
<evidence type="ECO:0000313" key="3">
    <source>
        <dbReference type="EMBL" id="KAK7374770.1"/>
    </source>
</evidence>
<dbReference type="InterPro" id="IPR036497">
    <property type="entry name" value="GLTP_sf"/>
</dbReference>
<dbReference type="GO" id="GO:0005829">
    <property type="term" value="C:cytosol"/>
    <property type="evidence" value="ECO:0007669"/>
    <property type="project" value="TreeGrafter"/>
</dbReference>
<evidence type="ECO:0000313" key="4">
    <source>
        <dbReference type="Proteomes" id="UP001374584"/>
    </source>
</evidence>
<keyword evidence="4" id="KW-1185">Reference proteome</keyword>
<dbReference type="AlphaFoldDB" id="A0AAN9NLN4"/>
<gene>
    <name evidence="3" type="ORF">VNO80_08209</name>
</gene>
<reference evidence="3 4" key="1">
    <citation type="submission" date="2024-01" db="EMBL/GenBank/DDBJ databases">
        <title>The genomes of 5 underutilized Papilionoideae crops provide insights into root nodulation and disease resistanc.</title>
        <authorList>
            <person name="Jiang F."/>
        </authorList>
    </citation>
    <scope>NUCLEOTIDE SEQUENCE [LARGE SCALE GENOMIC DNA]</scope>
    <source>
        <strain evidence="3">JINMINGXINNONG_FW02</strain>
        <tissue evidence="3">Leaves</tissue>
    </source>
</reference>
<accession>A0AAN9NLN4</accession>
<dbReference type="SUPFAM" id="SSF110004">
    <property type="entry name" value="Glycolipid transfer protein, GLTP"/>
    <property type="match status" value="1"/>
</dbReference>
<dbReference type="GO" id="GO:1902387">
    <property type="term" value="F:ceramide 1-phosphate binding"/>
    <property type="evidence" value="ECO:0007669"/>
    <property type="project" value="TreeGrafter"/>
</dbReference>
<feature type="compositionally biased region" description="Low complexity" evidence="1">
    <location>
        <begin position="36"/>
        <end position="54"/>
    </location>
</feature>
<comment type="caution">
    <text evidence="3">The sequence shown here is derived from an EMBL/GenBank/DDBJ whole genome shotgun (WGS) entry which is preliminary data.</text>
</comment>
<evidence type="ECO:0000259" key="2">
    <source>
        <dbReference type="Pfam" id="PF08718"/>
    </source>
</evidence>
<dbReference type="GO" id="GO:0016020">
    <property type="term" value="C:membrane"/>
    <property type="evidence" value="ECO:0007669"/>
    <property type="project" value="TreeGrafter"/>
</dbReference>
<feature type="region of interest" description="Disordered" evidence="1">
    <location>
        <begin position="1"/>
        <end position="67"/>
    </location>
</feature>
<feature type="domain" description="Glycolipid transfer protein" evidence="2">
    <location>
        <begin position="162"/>
        <end position="279"/>
    </location>
</feature>
<sequence length="287" mass="32336">MAPKRKKLNPQRPSKFDIQQFFDRDSQKPHHLQPRTTTTTTAGAATIATTTTTIDSPQEPDEVSPQTRFNFSPGMLVKQSQDERLQAVSKHTPEVIKALAASSKMNLSPIRSHSGKEASFLSFQFQFLGILNSSFFSTQMEGTVFAPALKELEHVKSEQGQILTNSFLEACKHILPVYKFGAAVALVKSDIEIGNYVFLQSIRRLVQVEIETKTCKSSFSCTNGLLWLTRAMDFLVALFRNLIEHEDWTMSQACTDSYNKTLKKWHGWLASSSFTVHLSTSKFHIQL</sequence>
<dbReference type="PANTHER" id="PTHR10219:SF104">
    <property type="entry name" value="GLYCOLIPID TRANSFER PROTEIN (GLTP) FAMILY PROTEIN"/>
    <property type="match status" value="1"/>
</dbReference>
<dbReference type="PANTHER" id="PTHR10219">
    <property type="entry name" value="GLYCOLIPID TRANSFER PROTEIN-RELATED"/>
    <property type="match status" value="1"/>
</dbReference>
<evidence type="ECO:0000256" key="1">
    <source>
        <dbReference type="SAM" id="MobiDB-lite"/>
    </source>
</evidence>
<proteinExistence type="predicted"/>
<organism evidence="3 4">
    <name type="scientific">Phaseolus coccineus</name>
    <name type="common">Scarlet runner bean</name>
    <name type="synonym">Phaseolus multiflorus</name>
    <dbReference type="NCBI Taxonomy" id="3886"/>
    <lineage>
        <taxon>Eukaryota</taxon>
        <taxon>Viridiplantae</taxon>
        <taxon>Streptophyta</taxon>
        <taxon>Embryophyta</taxon>
        <taxon>Tracheophyta</taxon>
        <taxon>Spermatophyta</taxon>
        <taxon>Magnoliopsida</taxon>
        <taxon>eudicotyledons</taxon>
        <taxon>Gunneridae</taxon>
        <taxon>Pentapetalae</taxon>
        <taxon>rosids</taxon>
        <taxon>fabids</taxon>
        <taxon>Fabales</taxon>
        <taxon>Fabaceae</taxon>
        <taxon>Papilionoideae</taxon>
        <taxon>50 kb inversion clade</taxon>
        <taxon>NPAAA clade</taxon>
        <taxon>indigoferoid/millettioid clade</taxon>
        <taxon>Phaseoleae</taxon>
        <taxon>Phaseolus</taxon>
    </lineage>
</organism>
<name>A0AAN9NLN4_PHACN</name>
<dbReference type="Gene3D" id="1.10.3520.10">
    <property type="entry name" value="Glycolipid transfer protein"/>
    <property type="match status" value="1"/>
</dbReference>
<dbReference type="GO" id="GO:1902388">
    <property type="term" value="F:ceramide 1-phosphate transfer activity"/>
    <property type="evidence" value="ECO:0007669"/>
    <property type="project" value="TreeGrafter"/>
</dbReference>
<dbReference type="Pfam" id="PF08718">
    <property type="entry name" value="GLTP"/>
    <property type="match status" value="1"/>
</dbReference>